<keyword evidence="1" id="KW-1133">Transmembrane helix</keyword>
<feature type="domain" description="PiggyBac transposable element-derived protein" evidence="2">
    <location>
        <begin position="18"/>
        <end position="113"/>
    </location>
</feature>
<proteinExistence type="predicted"/>
<dbReference type="PANTHER" id="PTHR47272:SF1">
    <property type="entry name" value="PIGGYBAC TRANSPOSABLE ELEMENT-DERIVED PROTEIN 3-LIKE"/>
    <property type="match status" value="1"/>
</dbReference>
<dbReference type="InterPro" id="IPR029526">
    <property type="entry name" value="PGBD"/>
</dbReference>
<organism evidence="3 4">
    <name type="scientific">Parnassius apollo</name>
    <name type="common">Apollo butterfly</name>
    <name type="synonym">Papilio apollo</name>
    <dbReference type="NCBI Taxonomy" id="110799"/>
    <lineage>
        <taxon>Eukaryota</taxon>
        <taxon>Metazoa</taxon>
        <taxon>Ecdysozoa</taxon>
        <taxon>Arthropoda</taxon>
        <taxon>Hexapoda</taxon>
        <taxon>Insecta</taxon>
        <taxon>Pterygota</taxon>
        <taxon>Neoptera</taxon>
        <taxon>Endopterygota</taxon>
        <taxon>Lepidoptera</taxon>
        <taxon>Glossata</taxon>
        <taxon>Ditrysia</taxon>
        <taxon>Papilionoidea</taxon>
        <taxon>Papilionidae</taxon>
        <taxon>Parnassiinae</taxon>
        <taxon>Parnassini</taxon>
        <taxon>Parnassius</taxon>
        <taxon>Parnassius</taxon>
    </lineage>
</organism>
<protein>
    <submittedName>
        <fullName evidence="3">(apollo) hypothetical protein</fullName>
    </submittedName>
</protein>
<comment type="caution">
    <text evidence="3">The sequence shown here is derived from an EMBL/GenBank/DDBJ whole genome shotgun (WGS) entry which is preliminary data.</text>
</comment>
<evidence type="ECO:0000313" key="3">
    <source>
        <dbReference type="EMBL" id="CAG4988189.1"/>
    </source>
</evidence>
<feature type="transmembrane region" description="Helical" evidence="1">
    <location>
        <begin position="96"/>
        <end position="116"/>
    </location>
</feature>
<keyword evidence="4" id="KW-1185">Reference proteome</keyword>
<reference evidence="3" key="1">
    <citation type="submission" date="2021-04" db="EMBL/GenBank/DDBJ databases">
        <authorList>
            <person name="Tunstrom K."/>
        </authorList>
    </citation>
    <scope>NUCLEOTIDE SEQUENCE</scope>
</reference>
<sequence>MKKSVPRGSYEEQMTSFEGVDLTAVSWKDNKPVTFLSSYVGAEPVSLVERFDKVNKTRIKITCPRVIKEYNAHMGGVDLLDSFIGRYRISMRSRKWYLRIFYHLLDMTVINSWLVYKDLKGTEATSSVLNWCQYRLELAEVLANINTASEPCNK</sequence>
<dbReference type="Proteomes" id="UP000691718">
    <property type="component" value="Unassembled WGS sequence"/>
</dbReference>
<name>A0A8S3X1C9_PARAO</name>
<dbReference type="AlphaFoldDB" id="A0A8S3X1C9"/>
<evidence type="ECO:0000259" key="2">
    <source>
        <dbReference type="Pfam" id="PF13843"/>
    </source>
</evidence>
<dbReference type="EMBL" id="CAJQZP010000850">
    <property type="protein sequence ID" value="CAG4988189.1"/>
    <property type="molecule type" value="Genomic_DNA"/>
</dbReference>
<keyword evidence="1" id="KW-0472">Membrane</keyword>
<accession>A0A8S3X1C9</accession>
<evidence type="ECO:0000313" key="4">
    <source>
        <dbReference type="Proteomes" id="UP000691718"/>
    </source>
</evidence>
<dbReference type="Pfam" id="PF13843">
    <property type="entry name" value="DDE_Tnp_1_7"/>
    <property type="match status" value="1"/>
</dbReference>
<evidence type="ECO:0000256" key="1">
    <source>
        <dbReference type="SAM" id="Phobius"/>
    </source>
</evidence>
<dbReference type="PANTHER" id="PTHR47272">
    <property type="entry name" value="DDE_TNP_1_7 DOMAIN-CONTAINING PROTEIN"/>
    <property type="match status" value="1"/>
</dbReference>
<gene>
    <name evidence="3" type="ORF">PAPOLLO_LOCUS11582</name>
</gene>
<keyword evidence="1" id="KW-0812">Transmembrane</keyword>
<dbReference type="OrthoDB" id="6923572at2759"/>